<dbReference type="AlphaFoldDB" id="A0A8S9WYS5"/>
<feature type="compositionally biased region" description="Polar residues" evidence="3">
    <location>
        <begin position="387"/>
        <end position="396"/>
    </location>
</feature>
<evidence type="ECO:0000256" key="3">
    <source>
        <dbReference type="SAM" id="MobiDB-lite"/>
    </source>
</evidence>
<feature type="compositionally biased region" description="Polar residues" evidence="3">
    <location>
        <begin position="188"/>
        <end position="222"/>
    </location>
</feature>
<dbReference type="OrthoDB" id="10250504at2759"/>
<feature type="compositionally biased region" description="Basic residues" evidence="3">
    <location>
        <begin position="266"/>
        <end position="275"/>
    </location>
</feature>
<feature type="compositionally biased region" description="Basic and acidic residues" evidence="3">
    <location>
        <begin position="397"/>
        <end position="409"/>
    </location>
</feature>
<feature type="region of interest" description="Disordered" evidence="3">
    <location>
        <begin position="184"/>
        <end position="296"/>
    </location>
</feature>
<evidence type="ECO:0000256" key="1">
    <source>
        <dbReference type="ARBA" id="ARBA00022478"/>
    </source>
</evidence>
<evidence type="ECO:0000313" key="5">
    <source>
        <dbReference type="Proteomes" id="UP000466442"/>
    </source>
</evidence>
<accession>A0A8S9WYS5</accession>
<evidence type="ECO:0000313" key="4">
    <source>
        <dbReference type="EMBL" id="KAF6201268.1"/>
    </source>
</evidence>
<comment type="caution">
    <text evidence="4">The sequence shown here is derived from an EMBL/GenBank/DDBJ whole genome shotgun (WGS) entry which is preliminary data.</text>
</comment>
<feature type="region of interest" description="Disordered" evidence="3">
    <location>
        <begin position="315"/>
        <end position="429"/>
    </location>
</feature>
<protein>
    <recommendedName>
        <fullName evidence="6">DNA-directed RNA polymerase I subunit RPA43</fullName>
    </recommendedName>
</protein>
<dbReference type="InterPro" id="IPR036898">
    <property type="entry name" value="RNA_pol_Rpb7-like_N_sf"/>
</dbReference>
<dbReference type="EMBL" id="WIXP02000013">
    <property type="protein sequence ID" value="KAF6201268.1"/>
    <property type="molecule type" value="Genomic_DNA"/>
</dbReference>
<feature type="region of interest" description="Disordered" evidence="3">
    <location>
        <begin position="438"/>
        <end position="457"/>
    </location>
</feature>
<name>A0A8S9WYS5_APOLU</name>
<feature type="compositionally biased region" description="Basic and acidic residues" evidence="3">
    <location>
        <begin position="419"/>
        <end position="429"/>
    </location>
</feature>
<evidence type="ECO:0000256" key="2">
    <source>
        <dbReference type="ARBA" id="ARBA00023163"/>
    </source>
</evidence>
<feature type="compositionally biased region" description="Basic and acidic residues" evidence="3">
    <location>
        <begin position="236"/>
        <end position="248"/>
    </location>
</feature>
<dbReference type="Proteomes" id="UP000466442">
    <property type="component" value="Unassembled WGS sequence"/>
</dbReference>
<keyword evidence="2" id="KW-0804">Transcription</keyword>
<proteinExistence type="predicted"/>
<feature type="compositionally biased region" description="Polar residues" evidence="3">
    <location>
        <begin position="284"/>
        <end position="296"/>
    </location>
</feature>
<dbReference type="Gene3D" id="3.30.1490.120">
    <property type="entry name" value="RNA polymerase Rpb7-like, N-terminal domain"/>
    <property type="match status" value="1"/>
</dbReference>
<dbReference type="GO" id="GO:0000428">
    <property type="term" value="C:DNA-directed RNA polymerase complex"/>
    <property type="evidence" value="ECO:0007669"/>
    <property type="project" value="UniProtKB-KW"/>
</dbReference>
<keyword evidence="5" id="KW-1185">Reference proteome</keyword>
<evidence type="ECO:0008006" key="6">
    <source>
        <dbReference type="Google" id="ProtNLM"/>
    </source>
</evidence>
<reference evidence="4" key="1">
    <citation type="journal article" date="2021" name="Mol. Ecol. Resour.">
        <title>Apolygus lucorum genome provides insights into omnivorousness and mesophyll feeding.</title>
        <authorList>
            <person name="Liu Y."/>
            <person name="Liu H."/>
            <person name="Wang H."/>
            <person name="Huang T."/>
            <person name="Liu B."/>
            <person name="Yang B."/>
            <person name="Yin L."/>
            <person name="Li B."/>
            <person name="Zhang Y."/>
            <person name="Zhang S."/>
            <person name="Jiang F."/>
            <person name="Zhang X."/>
            <person name="Ren Y."/>
            <person name="Wang B."/>
            <person name="Wang S."/>
            <person name="Lu Y."/>
            <person name="Wu K."/>
            <person name="Fan W."/>
            <person name="Wang G."/>
        </authorList>
    </citation>
    <scope>NUCLEOTIDE SEQUENCE</scope>
    <source>
        <strain evidence="4">12Hb</strain>
    </source>
</reference>
<feature type="compositionally biased region" description="Basic and acidic residues" evidence="3">
    <location>
        <begin position="370"/>
        <end position="385"/>
    </location>
</feature>
<sequence>MLERDNACVSCVSCQRSIDITPMHLGDLKTSIRNLLDEKVTKYDVELQGVVLAHKNVKIVAESVVLSDSRSFPLEYVADIYVFKPKIGSKLTGVVNKIPMNREYVSVLVHRIFNVVVYAAHKQPKPAVNMGSSINVTVTYIDFTGRLPFIKAEISSGDLNVHEQAYALDGDLYPKSLHTPKRKGLTSILKNSPARQSSTEIETESSCAENGTASQELNSSRVGETHNRKKKKKRDKERQEEQESEKTSSKKRKRSHGEEEEPSSSSKKKKKKHSDRSREDESYSKGNGVSLNVTPINPLENTEQIIADQSIFKAASSTPVLGPPATTTKKRKKNSLAKGKTEVPEMSEIQMTIARVKSELRTADSGISSSDEKKSDESVKVKRESVASQDNQSSSKCADDSSTLKEDGGKKKKKKKKDRKSETPEDITRRLLEEALKDLKTEKRSQPQVPRDLRDIDAASHRYPGICVT</sequence>
<gene>
    <name evidence="4" type="ORF">GE061_005715</name>
</gene>
<organism evidence="4 5">
    <name type="scientific">Apolygus lucorum</name>
    <name type="common">Small green plant bug</name>
    <name type="synonym">Lygocoris lucorum</name>
    <dbReference type="NCBI Taxonomy" id="248454"/>
    <lineage>
        <taxon>Eukaryota</taxon>
        <taxon>Metazoa</taxon>
        <taxon>Ecdysozoa</taxon>
        <taxon>Arthropoda</taxon>
        <taxon>Hexapoda</taxon>
        <taxon>Insecta</taxon>
        <taxon>Pterygota</taxon>
        <taxon>Neoptera</taxon>
        <taxon>Paraneoptera</taxon>
        <taxon>Hemiptera</taxon>
        <taxon>Heteroptera</taxon>
        <taxon>Panheteroptera</taxon>
        <taxon>Cimicomorpha</taxon>
        <taxon>Miridae</taxon>
        <taxon>Mirini</taxon>
        <taxon>Apolygus</taxon>
    </lineage>
</organism>
<keyword evidence="1" id="KW-0240">DNA-directed RNA polymerase</keyword>